<dbReference type="AlphaFoldDB" id="A0A4S9WI67"/>
<evidence type="ECO:0000313" key="1">
    <source>
        <dbReference type="EMBL" id="THZ64954.1"/>
    </source>
</evidence>
<evidence type="ECO:0000313" key="2">
    <source>
        <dbReference type="Proteomes" id="UP000309734"/>
    </source>
</evidence>
<reference evidence="1 2" key="1">
    <citation type="submission" date="2018-10" db="EMBL/GenBank/DDBJ databases">
        <title>Fifty Aureobasidium pullulans genomes reveal a recombining polyextremotolerant generalist.</title>
        <authorList>
            <person name="Gostincar C."/>
            <person name="Turk M."/>
            <person name="Zajc J."/>
            <person name="Gunde-Cimerman N."/>
        </authorList>
    </citation>
    <scope>NUCLEOTIDE SEQUENCE [LARGE SCALE GENOMIC DNA]</scope>
    <source>
        <strain evidence="1 2">EXF-3519</strain>
    </source>
</reference>
<protein>
    <recommendedName>
        <fullName evidence="3">BTB domain-containing protein</fullName>
    </recommendedName>
</protein>
<dbReference type="Gene3D" id="3.30.710.10">
    <property type="entry name" value="Potassium Channel Kv1.1, Chain A"/>
    <property type="match status" value="1"/>
</dbReference>
<gene>
    <name evidence="1" type="ORF">D6C85_08514</name>
</gene>
<dbReference type="InterPro" id="IPR011333">
    <property type="entry name" value="SKP1/BTB/POZ_sf"/>
</dbReference>
<evidence type="ECO:0008006" key="3">
    <source>
        <dbReference type="Google" id="ProtNLM"/>
    </source>
</evidence>
<name>A0A4S9WI67_AURPU</name>
<dbReference type="EMBL" id="QZBS01000402">
    <property type="protein sequence ID" value="THZ64954.1"/>
    <property type="molecule type" value="Genomic_DNA"/>
</dbReference>
<comment type="caution">
    <text evidence="1">The sequence shown here is derived from an EMBL/GenBank/DDBJ whole genome shotgun (WGS) entry which is preliminary data.</text>
</comment>
<sequence>MERRAKTKYKPIHLAREDTSNLNIDINHDINRRIAEATVGVTPLVRGVWSAIEVGLMRDSAIVARTSDTIDINSADDDQDGKFSQRSKRYGPHSGLYAKGAHFKAQIHLDLLCFFSPYHRAALKGVFLEAQHNTVILEMDPVCCDIFVKWHYTGCVPNDDPWALCQLYILADQNENLALRRAILTQIVNVNFAPDLKDSNTAAVVSSLPENSALTRYLLDRTSYHQRAETIQIHTDMPVEFVETLKELVKKPRHWLDDCPCCNKPCKYHEHNTVEDWKLSCAESGSYPMPEPAYLRAEI</sequence>
<proteinExistence type="predicted"/>
<organism evidence="1 2">
    <name type="scientific">Aureobasidium pullulans</name>
    <name type="common">Black yeast</name>
    <name type="synonym">Pullularia pullulans</name>
    <dbReference type="NCBI Taxonomy" id="5580"/>
    <lineage>
        <taxon>Eukaryota</taxon>
        <taxon>Fungi</taxon>
        <taxon>Dikarya</taxon>
        <taxon>Ascomycota</taxon>
        <taxon>Pezizomycotina</taxon>
        <taxon>Dothideomycetes</taxon>
        <taxon>Dothideomycetidae</taxon>
        <taxon>Dothideales</taxon>
        <taxon>Saccotheciaceae</taxon>
        <taxon>Aureobasidium</taxon>
    </lineage>
</organism>
<accession>A0A4S9WI67</accession>
<dbReference type="Proteomes" id="UP000309734">
    <property type="component" value="Unassembled WGS sequence"/>
</dbReference>
<dbReference type="CDD" id="cd18186">
    <property type="entry name" value="BTB_POZ_ZBTB_KLHL-like"/>
    <property type="match status" value="1"/>
</dbReference>